<protein>
    <submittedName>
        <fullName evidence="1">Uncharacterized protein</fullName>
    </submittedName>
</protein>
<feature type="non-terminal residue" evidence="1">
    <location>
        <position position="1"/>
    </location>
</feature>
<proteinExistence type="predicted"/>
<reference evidence="1" key="1">
    <citation type="journal article" date="2019" name="Sci. Rep.">
        <title>Draft genome of Tanacetum cinerariifolium, the natural source of mosquito coil.</title>
        <authorList>
            <person name="Yamashiro T."/>
            <person name="Shiraishi A."/>
            <person name="Satake H."/>
            <person name="Nakayama K."/>
        </authorList>
    </citation>
    <scope>NUCLEOTIDE SEQUENCE</scope>
</reference>
<name>A0A699I1E8_TANCI</name>
<organism evidence="1">
    <name type="scientific">Tanacetum cinerariifolium</name>
    <name type="common">Dalmatian daisy</name>
    <name type="synonym">Chrysanthemum cinerariifolium</name>
    <dbReference type="NCBI Taxonomy" id="118510"/>
    <lineage>
        <taxon>Eukaryota</taxon>
        <taxon>Viridiplantae</taxon>
        <taxon>Streptophyta</taxon>
        <taxon>Embryophyta</taxon>
        <taxon>Tracheophyta</taxon>
        <taxon>Spermatophyta</taxon>
        <taxon>Magnoliopsida</taxon>
        <taxon>eudicotyledons</taxon>
        <taxon>Gunneridae</taxon>
        <taxon>Pentapetalae</taxon>
        <taxon>asterids</taxon>
        <taxon>campanulids</taxon>
        <taxon>Asterales</taxon>
        <taxon>Asteraceae</taxon>
        <taxon>Asteroideae</taxon>
        <taxon>Anthemideae</taxon>
        <taxon>Anthemidinae</taxon>
        <taxon>Tanacetum</taxon>
    </lineage>
</organism>
<dbReference type="AlphaFoldDB" id="A0A699I1E8"/>
<accession>A0A699I1E8</accession>
<dbReference type="EMBL" id="BKCJ010228254">
    <property type="protein sequence ID" value="GEY97714.1"/>
    <property type="molecule type" value="Genomic_DNA"/>
</dbReference>
<evidence type="ECO:0000313" key="1">
    <source>
        <dbReference type="EMBL" id="GEY97714.1"/>
    </source>
</evidence>
<comment type="caution">
    <text evidence="1">The sequence shown here is derived from an EMBL/GenBank/DDBJ whole genome shotgun (WGS) entry which is preliminary data.</text>
</comment>
<sequence>SSYEAAASLTEFELKKILVNKIDKSESYLAAPEHREGYDGLIKSYELDKTLYSTYDKVYSLKRSQKDKDKDEEPFAGSDHGLKRRKITKDAEPTKVLHRVEVMQKHGYEYLREIEVRRADNDIYTFKEGNFPRLRINEIEDMLILIIRNKLTNISGDDVSNFAIALRMFTRSMVIQKRFEDLQLGVKSYQKKINVTKP</sequence>
<gene>
    <name evidence="1" type="ORF">Tci_469688</name>
</gene>